<dbReference type="EMBL" id="SACS01000001">
    <property type="protein sequence ID" value="RVU41683.1"/>
    <property type="molecule type" value="Genomic_DNA"/>
</dbReference>
<sequence>MLRHPATVLFAFCSLISVHCQADVSSTVTYTSNYLFNGITLTDHDPALQPSLDWSSGDGWYAGLWASNIKFSPGTDLEFDATVGYWHQLNDDWLIDVGVAQYTYHGDSNANSEAFNFPEAYVKLTYHNTKLGYWYASDYFGAGGGHYIVALFHTIPLHENGSLLLTADRSTSTQTDKFLRDTDGTYHHWRIAYLVSGLGFNWTLAFDDTDYSLPFYGDAKISLSVARTFQF</sequence>
<dbReference type="AlphaFoldDB" id="A0A437R4L8"/>
<evidence type="ECO:0000313" key="3">
    <source>
        <dbReference type="Proteomes" id="UP000283077"/>
    </source>
</evidence>
<evidence type="ECO:0000313" key="2">
    <source>
        <dbReference type="EMBL" id="RVU41683.1"/>
    </source>
</evidence>
<evidence type="ECO:0000256" key="1">
    <source>
        <dbReference type="SAM" id="SignalP"/>
    </source>
</evidence>
<feature type="chain" id="PRO_5019470769" evidence="1">
    <location>
        <begin position="23"/>
        <end position="231"/>
    </location>
</feature>
<organism evidence="2 3">
    <name type="scientific">Rheinheimera riviphila</name>
    <dbReference type="NCBI Taxonomy" id="1834037"/>
    <lineage>
        <taxon>Bacteria</taxon>
        <taxon>Pseudomonadati</taxon>
        <taxon>Pseudomonadota</taxon>
        <taxon>Gammaproteobacteria</taxon>
        <taxon>Chromatiales</taxon>
        <taxon>Chromatiaceae</taxon>
        <taxon>Rheinheimera</taxon>
    </lineage>
</organism>
<reference evidence="2 3" key="1">
    <citation type="submission" date="2019-01" db="EMBL/GenBank/DDBJ databases">
        <authorList>
            <person name="Chen W.-M."/>
        </authorList>
    </citation>
    <scope>NUCLEOTIDE SEQUENCE [LARGE SCALE GENOMIC DNA]</scope>
    <source>
        <strain evidence="2 3">KYPC3</strain>
    </source>
</reference>
<gene>
    <name evidence="2" type="ORF">EOE67_00335</name>
</gene>
<dbReference type="Pfam" id="PF09694">
    <property type="entry name" value="Gcw_chp"/>
    <property type="match status" value="1"/>
</dbReference>
<protein>
    <submittedName>
        <fullName evidence="2">Choline transporter</fullName>
    </submittedName>
</protein>
<accession>A0A437R4L8</accession>
<keyword evidence="1" id="KW-0732">Signal</keyword>
<name>A0A437R4L8_9GAMM</name>
<dbReference type="OrthoDB" id="9793561at2"/>
<dbReference type="RefSeq" id="WP_127697080.1">
    <property type="nucleotide sequence ID" value="NZ_SACS01000001.1"/>
</dbReference>
<feature type="signal peptide" evidence="1">
    <location>
        <begin position="1"/>
        <end position="22"/>
    </location>
</feature>
<dbReference type="Proteomes" id="UP000283077">
    <property type="component" value="Unassembled WGS sequence"/>
</dbReference>
<dbReference type="NCBIfam" id="TIGR02001">
    <property type="entry name" value="gcw_chp"/>
    <property type="match status" value="1"/>
</dbReference>
<dbReference type="InterPro" id="IPR010239">
    <property type="entry name" value="CHP02001"/>
</dbReference>
<keyword evidence="3" id="KW-1185">Reference proteome</keyword>
<proteinExistence type="predicted"/>
<comment type="caution">
    <text evidence="2">The sequence shown here is derived from an EMBL/GenBank/DDBJ whole genome shotgun (WGS) entry which is preliminary data.</text>
</comment>